<name>A0A364KW28_TALAM</name>
<dbReference type="Proteomes" id="UP000249363">
    <property type="component" value="Unassembled WGS sequence"/>
</dbReference>
<dbReference type="EMBL" id="MIKG01000006">
    <property type="protein sequence ID" value="RAO67772.1"/>
    <property type="molecule type" value="Genomic_DNA"/>
</dbReference>
<evidence type="ECO:0000256" key="1">
    <source>
        <dbReference type="ARBA" id="ARBA00006484"/>
    </source>
</evidence>
<evidence type="ECO:0000256" key="2">
    <source>
        <dbReference type="ARBA" id="ARBA00022857"/>
    </source>
</evidence>
<dbReference type="OrthoDB" id="37659at2759"/>
<gene>
    <name evidence="4" type="ORF">BHQ10_003784</name>
</gene>
<reference evidence="4 5" key="1">
    <citation type="journal article" date="2017" name="Biotechnol. Biofuels">
        <title>Differential beta-glucosidase expression as a function of carbon source availability in Talaromyces amestolkiae: a genomic and proteomic approach.</title>
        <authorList>
            <person name="de Eugenio L.I."/>
            <person name="Mendez-Liter J.A."/>
            <person name="Nieto-Dominguez M."/>
            <person name="Alonso L."/>
            <person name="Gil-Munoz J."/>
            <person name="Barriuso J."/>
            <person name="Prieto A."/>
            <person name="Martinez M.J."/>
        </authorList>
    </citation>
    <scope>NUCLEOTIDE SEQUENCE [LARGE SCALE GENOMIC DNA]</scope>
    <source>
        <strain evidence="4 5">CIB</strain>
    </source>
</reference>
<keyword evidence="2" id="KW-0521">NADP</keyword>
<dbReference type="STRING" id="1196081.A0A364KW28"/>
<dbReference type="PANTHER" id="PTHR43477">
    <property type="entry name" value="DIHYDROANTICAPSIN 7-DEHYDROGENASE"/>
    <property type="match status" value="1"/>
</dbReference>
<dbReference type="PRINTS" id="PR00081">
    <property type="entry name" value="GDHRDH"/>
</dbReference>
<dbReference type="CDD" id="cd05233">
    <property type="entry name" value="SDR_c"/>
    <property type="match status" value="1"/>
</dbReference>
<dbReference type="AlphaFoldDB" id="A0A364KW28"/>
<keyword evidence="5" id="KW-1185">Reference proteome</keyword>
<dbReference type="GO" id="GO:0016491">
    <property type="term" value="F:oxidoreductase activity"/>
    <property type="evidence" value="ECO:0007669"/>
    <property type="project" value="UniProtKB-KW"/>
</dbReference>
<evidence type="ECO:0000313" key="4">
    <source>
        <dbReference type="EMBL" id="RAO67772.1"/>
    </source>
</evidence>
<protein>
    <submittedName>
        <fullName evidence="4">Uncharacterized protein</fullName>
    </submittedName>
</protein>
<sequence length="255" mass="27432">MGLLQDCVVIVTGSASGIGYATSSMALSEGAHVFGVDVSPLPADLSNHPKFQSFQGDLTDETTAQAIVAACTQAFGNRIDGLLNVAGVLDNFASVDRVTDQVWNKCLAVNLTAPVKLMPKLELVEERPEWLILLVRQISTLISDAQLTRPMKGKHGLIGVTKNVAWRFKDENIRCNAVCPGGVSTNIGRDIDRDSFDMEAFETMKPIQLAHMPDQSKGPSITPEEVARVLVFLVSGLSSRVNGAVIPVDDAWSTI</sequence>
<dbReference type="InterPro" id="IPR051122">
    <property type="entry name" value="SDR_DHRS6-like"/>
</dbReference>
<accession>A0A364KW28</accession>
<dbReference type="PANTHER" id="PTHR43477:SF1">
    <property type="entry name" value="DIHYDROANTICAPSIN 7-DEHYDROGENASE"/>
    <property type="match status" value="1"/>
</dbReference>
<keyword evidence="3" id="KW-0560">Oxidoreductase</keyword>
<dbReference type="Gene3D" id="3.40.50.720">
    <property type="entry name" value="NAD(P)-binding Rossmann-like Domain"/>
    <property type="match status" value="1"/>
</dbReference>
<dbReference type="GeneID" id="63793000"/>
<proteinExistence type="inferred from homology"/>
<organism evidence="4 5">
    <name type="scientific">Talaromyces amestolkiae</name>
    <dbReference type="NCBI Taxonomy" id="1196081"/>
    <lineage>
        <taxon>Eukaryota</taxon>
        <taxon>Fungi</taxon>
        <taxon>Dikarya</taxon>
        <taxon>Ascomycota</taxon>
        <taxon>Pezizomycotina</taxon>
        <taxon>Eurotiomycetes</taxon>
        <taxon>Eurotiomycetidae</taxon>
        <taxon>Eurotiales</taxon>
        <taxon>Trichocomaceae</taxon>
        <taxon>Talaromyces</taxon>
        <taxon>Talaromyces sect. Talaromyces</taxon>
    </lineage>
</organism>
<evidence type="ECO:0000256" key="3">
    <source>
        <dbReference type="ARBA" id="ARBA00023002"/>
    </source>
</evidence>
<dbReference type="RefSeq" id="XP_040732288.1">
    <property type="nucleotide sequence ID" value="XM_040876078.1"/>
</dbReference>
<evidence type="ECO:0000313" key="5">
    <source>
        <dbReference type="Proteomes" id="UP000249363"/>
    </source>
</evidence>
<comment type="caution">
    <text evidence="4">The sequence shown here is derived from an EMBL/GenBank/DDBJ whole genome shotgun (WGS) entry which is preliminary data.</text>
</comment>
<dbReference type="InterPro" id="IPR002347">
    <property type="entry name" value="SDR_fam"/>
</dbReference>
<dbReference type="InterPro" id="IPR036291">
    <property type="entry name" value="NAD(P)-bd_dom_sf"/>
</dbReference>
<comment type="similarity">
    <text evidence="1">Belongs to the short-chain dehydrogenases/reductases (SDR) family.</text>
</comment>
<dbReference type="Pfam" id="PF13561">
    <property type="entry name" value="adh_short_C2"/>
    <property type="match status" value="1"/>
</dbReference>
<dbReference type="SUPFAM" id="SSF51735">
    <property type="entry name" value="NAD(P)-binding Rossmann-fold domains"/>
    <property type="match status" value="1"/>
</dbReference>